<name>A0A2U9IFU2_9CREN</name>
<keyword evidence="2" id="KW-1185">Reference proteome</keyword>
<reference evidence="1 2" key="1">
    <citation type="submission" date="2018-05" db="EMBL/GenBank/DDBJ databases">
        <title>Complete Genome Sequences of Extremely Thermoacidophilic, Metal-Mobilizing Type-Strain Members of the Archaeal Family Sulfolobaceae: Acidianus brierleyi DSM-1651T, Acidianus sulfidivorans DSM-18786T, Metallosphaera hakonensis DSM-7519T, and Metallosphaera prunae DSM-10039T.</title>
        <authorList>
            <person name="Counts J.A."/>
            <person name="Kelly R.M."/>
        </authorList>
    </citation>
    <scope>NUCLEOTIDE SEQUENCE [LARGE SCALE GENOMIC DNA]</scope>
    <source>
        <strain evidence="1 2">DSM 1651</strain>
    </source>
</reference>
<accession>A0A2U9IFU2</accession>
<dbReference type="AlphaFoldDB" id="A0A2U9IFU2"/>
<gene>
    <name evidence="1" type="ORF">DFR85_09515</name>
</gene>
<proteinExistence type="predicted"/>
<protein>
    <submittedName>
        <fullName evidence="1">Uncharacterized protein</fullName>
    </submittedName>
</protein>
<dbReference type="EMBL" id="CP029289">
    <property type="protein sequence ID" value="AWR94804.1"/>
    <property type="molecule type" value="Genomic_DNA"/>
</dbReference>
<dbReference type="KEGG" id="abri:DFR85_09515"/>
<evidence type="ECO:0000313" key="1">
    <source>
        <dbReference type="EMBL" id="AWR94804.1"/>
    </source>
</evidence>
<organism evidence="1 2">
    <name type="scientific">Acidianus brierleyi</name>
    <dbReference type="NCBI Taxonomy" id="41673"/>
    <lineage>
        <taxon>Archaea</taxon>
        <taxon>Thermoproteota</taxon>
        <taxon>Thermoprotei</taxon>
        <taxon>Sulfolobales</taxon>
        <taxon>Sulfolobaceae</taxon>
        <taxon>Acidianus</taxon>
    </lineage>
</organism>
<evidence type="ECO:0000313" key="2">
    <source>
        <dbReference type="Proteomes" id="UP000248044"/>
    </source>
</evidence>
<sequence length="319" mass="36621">MPIGELATFDEGDFQGTIDYSSSLKSIKLGMDNKEISYNFFAEKEPYKSYMIIGTETPNLLTKWRLWINNFSLTKEFRPNINLEYNSKYFNIHVFDISHFVKKGKNEFVINSVTVEPITVNFINSLIFYNISNFYTKFSTKAGILMLKSSERLMLKNFHKSYIILKNPNKSVLKIYGDGTLLSEIGDNKNSEEIEINENKEIDIIHEGQVKCPAFIYLHYTAKTESPKIDISVDGKVIDKGILLNIENCGEIDLDKLLVNIMLNGVTVHFKTFENVKTKSIIRYEIPMSSLLQKKGNLNIRVVGVKAGLRKVIDKEIER</sequence>
<dbReference type="GeneID" id="36832393"/>
<dbReference type="OrthoDB" id="34219at2157"/>
<dbReference type="RefSeq" id="WP_110270685.1">
    <property type="nucleotide sequence ID" value="NZ_CP029289.2"/>
</dbReference>
<dbReference type="Proteomes" id="UP000248044">
    <property type="component" value="Chromosome"/>
</dbReference>